<organism evidence="9 10">
    <name type="scientific">Dentipellis fragilis</name>
    <dbReference type="NCBI Taxonomy" id="205917"/>
    <lineage>
        <taxon>Eukaryota</taxon>
        <taxon>Fungi</taxon>
        <taxon>Dikarya</taxon>
        <taxon>Basidiomycota</taxon>
        <taxon>Agaricomycotina</taxon>
        <taxon>Agaricomycetes</taxon>
        <taxon>Russulales</taxon>
        <taxon>Hericiaceae</taxon>
        <taxon>Dentipellis</taxon>
    </lineage>
</organism>
<keyword evidence="4" id="KW-0808">Transferase</keyword>
<dbReference type="InterPro" id="IPR039653">
    <property type="entry name" value="Prenyltransferase"/>
</dbReference>
<evidence type="ECO:0000256" key="1">
    <source>
        <dbReference type="ARBA" id="ARBA00001946"/>
    </source>
</evidence>
<sequence length="240" mass="27152">MVIMRGSMDDDAGFSDALHDARTRPVDRPAGHRKYTRTQRRMYSGRHLRCRLRQTSWPAGAMHGILMVVPFLSLYPLMKRWTWWPQAWLGLTLNWGAWIIWYALKDHAEGSGMQSFFAGLVSWTIFYDTIYACQDRKDDVKAGVKSTALLFGTWVRPILSCFALVFLASLVYAGFCNGKGLPFYLVSCGGALAHIGWQLATWDPNDPKDCGAKFKSNGDMGYVIWGGLLLDFYLNPTYVA</sequence>
<dbReference type="STRING" id="205917.A0A4Y9YCE2"/>
<evidence type="ECO:0000256" key="6">
    <source>
        <dbReference type="ARBA" id="ARBA00022989"/>
    </source>
</evidence>
<keyword evidence="7 8" id="KW-0472">Membrane</keyword>
<feature type="transmembrane region" description="Helical" evidence="8">
    <location>
        <begin position="116"/>
        <end position="134"/>
    </location>
</feature>
<evidence type="ECO:0000256" key="7">
    <source>
        <dbReference type="ARBA" id="ARBA00023136"/>
    </source>
</evidence>
<feature type="transmembrane region" description="Helical" evidence="8">
    <location>
        <begin position="56"/>
        <end position="77"/>
    </location>
</feature>
<reference evidence="9 10" key="1">
    <citation type="submission" date="2019-02" db="EMBL/GenBank/DDBJ databases">
        <title>Genome sequencing of the rare red list fungi Dentipellis fragilis.</title>
        <authorList>
            <person name="Buettner E."/>
            <person name="Kellner H."/>
        </authorList>
    </citation>
    <scope>NUCLEOTIDE SEQUENCE [LARGE SCALE GENOMIC DNA]</scope>
    <source>
        <strain evidence="9 10">DSM 105465</strain>
    </source>
</reference>
<keyword evidence="6 8" id="KW-1133">Transmembrane helix</keyword>
<dbReference type="Gene3D" id="1.20.120.1780">
    <property type="entry name" value="UbiA prenyltransferase"/>
    <property type="match status" value="1"/>
</dbReference>
<keyword evidence="10" id="KW-1185">Reference proteome</keyword>
<gene>
    <name evidence="9" type="ORF">EVG20_g7505</name>
</gene>
<feature type="transmembrane region" description="Helical" evidence="8">
    <location>
        <begin position="220"/>
        <end position="239"/>
    </location>
</feature>
<dbReference type="PANTHER" id="PTHR11048:SF28">
    <property type="entry name" value="4-HYDROXYBENZOATE POLYPRENYLTRANSFERASE, MITOCHONDRIAL"/>
    <property type="match status" value="1"/>
</dbReference>
<evidence type="ECO:0000256" key="4">
    <source>
        <dbReference type="ARBA" id="ARBA00022679"/>
    </source>
</evidence>
<protein>
    <recommendedName>
        <fullName evidence="11">4-hydroxybenzoate polyprenyltransferase, mitochondrial</fullName>
    </recommendedName>
</protein>
<dbReference type="Pfam" id="PF01040">
    <property type="entry name" value="UbiA"/>
    <property type="match status" value="1"/>
</dbReference>
<dbReference type="PANTHER" id="PTHR11048">
    <property type="entry name" value="PRENYLTRANSFERASES"/>
    <property type="match status" value="1"/>
</dbReference>
<evidence type="ECO:0008006" key="11">
    <source>
        <dbReference type="Google" id="ProtNLM"/>
    </source>
</evidence>
<feature type="transmembrane region" description="Helical" evidence="8">
    <location>
        <begin position="182"/>
        <end position="200"/>
    </location>
</feature>
<evidence type="ECO:0000313" key="10">
    <source>
        <dbReference type="Proteomes" id="UP000298327"/>
    </source>
</evidence>
<accession>A0A4Y9YCE2</accession>
<comment type="cofactor">
    <cofactor evidence="1">
        <name>Mg(2+)</name>
        <dbReference type="ChEBI" id="CHEBI:18420"/>
    </cofactor>
</comment>
<dbReference type="FunFam" id="1.20.120.1780:FF:000001">
    <property type="entry name" value="4-hydroxybenzoate octaprenyltransferase"/>
    <property type="match status" value="1"/>
</dbReference>
<evidence type="ECO:0000313" key="9">
    <source>
        <dbReference type="EMBL" id="TFY60194.1"/>
    </source>
</evidence>
<evidence type="ECO:0000256" key="3">
    <source>
        <dbReference type="ARBA" id="ARBA00005985"/>
    </source>
</evidence>
<dbReference type="GO" id="GO:0006744">
    <property type="term" value="P:ubiquinone biosynthetic process"/>
    <property type="evidence" value="ECO:0007669"/>
    <property type="project" value="TreeGrafter"/>
</dbReference>
<comment type="similarity">
    <text evidence="3">Belongs to the UbiA prenyltransferase family.</text>
</comment>
<dbReference type="AlphaFoldDB" id="A0A4Y9YCE2"/>
<dbReference type="GO" id="GO:0005743">
    <property type="term" value="C:mitochondrial inner membrane"/>
    <property type="evidence" value="ECO:0007669"/>
    <property type="project" value="TreeGrafter"/>
</dbReference>
<keyword evidence="5 8" id="KW-0812">Transmembrane</keyword>
<evidence type="ECO:0000256" key="5">
    <source>
        <dbReference type="ARBA" id="ARBA00022692"/>
    </source>
</evidence>
<dbReference type="OrthoDB" id="18170at2759"/>
<name>A0A4Y9YCE2_9AGAM</name>
<evidence type="ECO:0000256" key="2">
    <source>
        <dbReference type="ARBA" id="ARBA00004141"/>
    </source>
</evidence>
<comment type="caution">
    <text evidence="9">The sequence shown here is derived from an EMBL/GenBank/DDBJ whole genome shotgun (WGS) entry which is preliminary data.</text>
</comment>
<evidence type="ECO:0000256" key="8">
    <source>
        <dbReference type="SAM" id="Phobius"/>
    </source>
</evidence>
<feature type="transmembrane region" description="Helical" evidence="8">
    <location>
        <begin position="154"/>
        <end position="175"/>
    </location>
</feature>
<dbReference type="EMBL" id="SEOQ01000577">
    <property type="protein sequence ID" value="TFY60194.1"/>
    <property type="molecule type" value="Genomic_DNA"/>
</dbReference>
<proteinExistence type="inferred from homology"/>
<dbReference type="GO" id="GO:0008412">
    <property type="term" value="F:4-hydroxybenzoate polyprenyltransferase activity"/>
    <property type="evidence" value="ECO:0007669"/>
    <property type="project" value="TreeGrafter"/>
</dbReference>
<dbReference type="Proteomes" id="UP000298327">
    <property type="component" value="Unassembled WGS sequence"/>
</dbReference>
<dbReference type="CDD" id="cd13959">
    <property type="entry name" value="PT_UbiA_COQ2"/>
    <property type="match status" value="1"/>
</dbReference>
<comment type="subcellular location">
    <subcellularLocation>
        <location evidence="2">Membrane</location>
        <topology evidence="2">Multi-pass membrane protein</topology>
    </subcellularLocation>
</comment>
<feature type="transmembrane region" description="Helical" evidence="8">
    <location>
        <begin position="83"/>
        <end position="104"/>
    </location>
</feature>
<dbReference type="InterPro" id="IPR000537">
    <property type="entry name" value="UbiA_prenyltransferase"/>
</dbReference>